<name>A0AA48KVW4_9FIRM</name>
<protein>
    <submittedName>
        <fullName evidence="3">Uncharacterized protein</fullName>
    </submittedName>
</protein>
<sequence>MYYKNLAYDIYSKENKKIHKKRQILKFPYKRQRKKFKINLCLRFSLFMIVTGILGMSYVNDQVKISELHENLHSLREDIKKSENLNSKLSLKKNVLENNSKVDSNRSNFKIEKDDKIEIKN</sequence>
<feature type="coiled-coil region" evidence="1">
    <location>
        <begin position="65"/>
        <end position="99"/>
    </location>
</feature>
<feature type="transmembrane region" description="Helical" evidence="2">
    <location>
        <begin position="40"/>
        <end position="59"/>
    </location>
</feature>
<dbReference type="EMBL" id="AP027925">
    <property type="protein sequence ID" value="BED92366.1"/>
    <property type="molecule type" value="Genomic_DNA"/>
</dbReference>
<reference evidence="3" key="1">
    <citation type="journal article" date="2023" name="ISME J.">
        <title>Emergence of putative energy parasites within Clostridia revealed by genome analysis of a novel endosymbiotic clade.</title>
        <authorList>
            <person name="Takahashi K."/>
            <person name="Kuwahara H."/>
            <person name="Horikawa Y."/>
            <person name="Izawa K."/>
            <person name="Kato D."/>
            <person name="Inagaki T."/>
            <person name="Yuki M."/>
            <person name="Ohkuma M."/>
            <person name="Hongoh Y."/>
        </authorList>
    </citation>
    <scope>NUCLEOTIDE SEQUENCE</scope>
    <source>
        <strain evidence="3">RsTa-C01</strain>
    </source>
</reference>
<keyword evidence="1" id="KW-0175">Coiled coil</keyword>
<keyword evidence="2" id="KW-0472">Membrane</keyword>
<proteinExistence type="predicted"/>
<dbReference type="KEGG" id="ptrh:RsTaC01_0064"/>
<keyword evidence="2" id="KW-0812">Transmembrane</keyword>
<gene>
    <name evidence="3" type="ORF">RsTaC01_0064</name>
</gene>
<evidence type="ECO:0000313" key="3">
    <source>
        <dbReference type="EMBL" id="BED92366.1"/>
    </source>
</evidence>
<dbReference type="Proteomes" id="UP001335720">
    <property type="component" value="Chromosome"/>
</dbReference>
<organism evidence="3">
    <name type="scientific">Candidatus Paraimprobicoccus trichonymphae</name>
    <dbReference type="NCBI Taxonomy" id="3033793"/>
    <lineage>
        <taxon>Bacteria</taxon>
        <taxon>Bacillati</taxon>
        <taxon>Bacillota</taxon>
        <taxon>Clostridia</taxon>
        <taxon>Candidatus Paraimprobicoccus</taxon>
    </lineage>
</organism>
<evidence type="ECO:0000256" key="2">
    <source>
        <dbReference type="SAM" id="Phobius"/>
    </source>
</evidence>
<accession>A0AA48KVW4</accession>
<evidence type="ECO:0000256" key="1">
    <source>
        <dbReference type="SAM" id="Coils"/>
    </source>
</evidence>
<keyword evidence="2" id="KW-1133">Transmembrane helix</keyword>
<dbReference type="AlphaFoldDB" id="A0AA48KVW4"/>